<evidence type="ECO:0000313" key="4">
    <source>
        <dbReference type="Proteomes" id="UP001597216"/>
    </source>
</evidence>
<evidence type="ECO:0000313" key="3">
    <source>
        <dbReference type="EMBL" id="MFD1190416.1"/>
    </source>
</evidence>
<reference evidence="4" key="1">
    <citation type="journal article" date="2019" name="Int. J. Syst. Evol. Microbiol.">
        <title>The Global Catalogue of Microorganisms (GCM) 10K type strain sequencing project: providing services to taxonomists for standard genome sequencing and annotation.</title>
        <authorList>
            <consortium name="The Broad Institute Genomics Platform"/>
            <consortium name="The Broad Institute Genome Sequencing Center for Infectious Disease"/>
            <person name="Wu L."/>
            <person name="Ma J."/>
        </authorList>
    </citation>
    <scope>NUCLEOTIDE SEQUENCE [LARGE SCALE GENOMIC DNA]</scope>
    <source>
        <strain evidence="4">CCUG 55074</strain>
    </source>
</reference>
<sequence>MSWIRRVLAALTPGLMFGLCGLCVVAALAALKGGDHGRLDILTHFTPFWLIGSLMACAYAVIAAPPLRVVFGVVGAAGLMASLSLMLPEYLRPIPKAAADAPAQLKVIQFNAWRNNADISGTARWLADQKADVIIMEEAEPPLIAEVEATTGLHLTCPKCGISIYTRAKPLKAPKVTEPPGPTDWRLRPPVALARIPLAGKTVTLVGTHTVWPTQPTWQRGQGQYLAQLLDQLPRTTTVLAGDFNSAPWSFARRAEDKLFGLTRITRGVYSWPARSVLKPEQPLPAPILPIDHIYVGSDFKIVSVKRGPRLGSDHYPIVAVVSLQP</sequence>
<dbReference type="SUPFAM" id="SSF56219">
    <property type="entry name" value="DNase I-like"/>
    <property type="match status" value="1"/>
</dbReference>
<evidence type="ECO:0000259" key="2">
    <source>
        <dbReference type="Pfam" id="PF03372"/>
    </source>
</evidence>
<name>A0ABW3T0M6_9CAUL</name>
<keyword evidence="3" id="KW-0540">Nuclease</keyword>
<dbReference type="EMBL" id="JBHTLQ010000012">
    <property type="protein sequence ID" value="MFD1190416.1"/>
    <property type="molecule type" value="Genomic_DNA"/>
</dbReference>
<dbReference type="Gene3D" id="3.60.10.10">
    <property type="entry name" value="Endonuclease/exonuclease/phosphatase"/>
    <property type="match status" value="1"/>
</dbReference>
<keyword evidence="1" id="KW-0812">Transmembrane</keyword>
<feature type="transmembrane region" description="Helical" evidence="1">
    <location>
        <begin position="41"/>
        <end position="62"/>
    </location>
</feature>
<dbReference type="Proteomes" id="UP001597216">
    <property type="component" value="Unassembled WGS sequence"/>
</dbReference>
<keyword evidence="3" id="KW-0378">Hydrolase</keyword>
<comment type="caution">
    <text evidence="3">The sequence shown here is derived from an EMBL/GenBank/DDBJ whole genome shotgun (WGS) entry which is preliminary data.</text>
</comment>
<dbReference type="InterPro" id="IPR005135">
    <property type="entry name" value="Endo/exonuclease/phosphatase"/>
</dbReference>
<gene>
    <name evidence="3" type="ORF">ACFQ27_07475</name>
</gene>
<keyword evidence="1" id="KW-1133">Transmembrane helix</keyword>
<evidence type="ECO:0000256" key="1">
    <source>
        <dbReference type="SAM" id="Phobius"/>
    </source>
</evidence>
<keyword evidence="1" id="KW-0472">Membrane</keyword>
<dbReference type="RefSeq" id="WP_377353154.1">
    <property type="nucleotide sequence ID" value="NZ_JBHTLQ010000012.1"/>
</dbReference>
<organism evidence="3 4">
    <name type="scientific">Phenylobacterium conjunctum</name>
    <dbReference type="NCBI Taxonomy" id="1298959"/>
    <lineage>
        <taxon>Bacteria</taxon>
        <taxon>Pseudomonadati</taxon>
        <taxon>Pseudomonadota</taxon>
        <taxon>Alphaproteobacteria</taxon>
        <taxon>Caulobacterales</taxon>
        <taxon>Caulobacteraceae</taxon>
        <taxon>Phenylobacterium</taxon>
    </lineage>
</organism>
<feature type="transmembrane region" description="Helical" evidence="1">
    <location>
        <begin position="69"/>
        <end position="87"/>
    </location>
</feature>
<dbReference type="InterPro" id="IPR036691">
    <property type="entry name" value="Endo/exonu/phosph_ase_sf"/>
</dbReference>
<feature type="transmembrane region" description="Helical" evidence="1">
    <location>
        <begin position="7"/>
        <end position="29"/>
    </location>
</feature>
<keyword evidence="4" id="KW-1185">Reference proteome</keyword>
<feature type="domain" description="Endonuclease/exonuclease/phosphatase" evidence="2">
    <location>
        <begin position="108"/>
        <end position="315"/>
    </location>
</feature>
<protein>
    <submittedName>
        <fullName evidence="3">Endonuclease/exonuclease/phosphatase family protein</fullName>
    </submittedName>
</protein>
<dbReference type="Pfam" id="PF03372">
    <property type="entry name" value="Exo_endo_phos"/>
    <property type="match status" value="1"/>
</dbReference>
<accession>A0ABW3T0M6</accession>
<dbReference type="GO" id="GO:0004519">
    <property type="term" value="F:endonuclease activity"/>
    <property type="evidence" value="ECO:0007669"/>
    <property type="project" value="UniProtKB-KW"/>
</dbReference>
<keyword evidence="3" id="KW-0255">Endonuclease</keyword>
<proteinExistence type="predicted"/>